<dbReference type="EMBL" id="MSZX01000014">
    <property type="protein sequence ID" value="OPA73763.1"/>
    <property type="molecule type" value="Genomic_DNA"/>
</dbReference>
<accession>A0A1T2X2F7</accession>
<dbReference type="Proteomes" id="UP000190188">
    <property type="component" value="Unassembled WGS sequence"/>
</dbReference>
<feature type="transmembrane region" description="Helical" evidence="1">
    <location>
        <begin position="63"/>
        <end position="81"/>
    </location>
</feature>
<dbReference type="AlphaFoldDB" id="A0A1T2X2F7"/>
<comment type="caution">
    <text evidence="2">The sequence shown here is derived from an EMBL/GenBank/DDBJ whole genome shotgun (WGS) entry which is preliminary data.</text>
</comment>
<feature type="transmembrane region" description="Helical" evidence="1">
    <location>
        <begin position="7"/>
        <end position="26"/>
    </location>
</feature>
<keyword evidence="1" id="KW-1133">Transmembrane helix</keyword>
<keyword evidence="1" id="KW-0472">Membrane</keyword>
<feature type="transmembrane region" description="Helical" evidence="1">
    <location>
        <begin position="87"/>
        <end position="105"/>
    </location>
</feature>
<evidence type="ECO:0000256" key="1">
    <source>
        <dbReference type="SAM" id="Phobius"/>
    </source>
</evidence>
<organism evidence="2 3">
    <name type="scientific">Paenibacillus selenitireducens</name>
    <dbReference type="NCBI Taxonomy" id="1324314"/>
    <lineage>
        <taxon>Bacteria</taxon>
        <taxon>Bacillati</taxon>
        <taxon>Bacillota</taxon>
        <taxon>Bacilli</taxon>
        <taxon>Bacillales</taxon>
        <taxon>Paenibacillaceae</taxon>
        <taxon>Paenibacillus</taxon>
    </lineage>
</organism>
<proteinExistence type="predicted"/>
<keyword evidence="1" id="KW-0812">Transmembrane</keyword>
<feature type="transmembrane region" description="Helical" evidence="1">
    <location>
        <begin position="38"/>
        <end position="56"/>
    </location>
</feature>
<gene>
    <name evidence="2" type="ORF">BVG16_27140</name>
</gene>
<evidence type="ECO:0000313" key="2">
    <source>
        <dbReference type="EMBL" id="OPA73763.1"/>
    </source>
</evidence>
<name>A0A1T2X2F7_9BACL</name>
<keyword evidence="3" id="KW-1185">Reference proteome</keyword>
<reference evidence="2 3" key="1">
    <citation type="submission" date="2017-01" db="EMBL/GenBank/DDBJ databases">
        <title>Genome analysis of Paenibacillus selenitrireducens ES3-24.</title>
        <authorList>
            <person name="Xu D."/>
            <person name="Yao R."/>
            <person name="Zheng S."/>
        </authorList>
    </citation>
    <scope>NUCLEOTIDE SEQUENCE [LARGE SCALE GENOMIC DNA]</scope>
    <source>
        <strain evidence="2 3">ES3-24</strain>
    </source>
</reference>
<evidence type="ECO:0000313" key="3">
    <source>
        <dbReference type="Proteomes" id="UP000190188"/>
    </source>
</evidence>
<sequence length="108" mass="12125">MKSKWSKAGVLASVGCIILCAMLLFWNPYTSTHAGKGTILIILLMLILPAILGIFASLYRNAILMFIVTIWSLPCGLYLAVVRIPSIWNLFGCILIVYFITAMRMRRE</sequence>
<protein>
    <submittedName>
        <fullName evidence="2">Uncharacterized protein</fullName>
    </submittedName>
</protein>